<evidence type="ECO:0000313" key="3">
    <source>
        <dbReference type="EMBL" id="MDN5203461.1"/>
    </source>
</evidence>
<proteinExistence type="predicted"/>
<dbReference type="EMBL" id="JAUJEA010000007">
    <property type="protein sequence ID" value="MDN5203461.1"/>
    <property type="molecule type" value="Genomic_DNA"/>
</dbReference>
<evidence type="ECO:0000259" key="2">
    <source>
        <dbReference type="Pfam" id="PF03703"/>
    </source>
</evidence>
<dbReference type="Proteomes" id="UP001172082">
    <property type="component" value="Unassembled WGS sequence"/>
</dbReference>
<evidence type="ECO:0000256" key="1">
    <source>
        <dbReference type="SAM" id="Phobius"/>
    </source>
</evidence>
<dbReference type="RefSeq" id="WP_346753483.1">
    <property type="nucleotide sequence ID" value="NZ_JAUJEA010000007.1"/>
</dbReference>
<feature type="transmembrane region" description="Helical" evidence="1">
    <location>
        <begin position="40"/>
        <end position="57"/>
    </location>
</feature>
<accession>A0ABT8KRT1</accession>
<evidence type="ECO:0000313" key="4">
    <source>
        <dbReference type="Proteomes" id="UP001172082"/>
    </source>
</evidence>
<comment type="caution">
    <text evidence="3">The sequence shown here is derived from an EMBL/GenBank/DDBJ whole genome shotgun (WGS) entry which is preliminary data.</text>
</comment>
<keyword evidence="1" id="KW-0812">Transmembrane</keyword>
<name>A0ABT8KRT1_9BACT</name>
<keyword evidence="1" id="KW-1133">Transmembrane helix</keyword>
<dbReference type="InterPro" id="IPR005182">
    <property type="entry name" value="YdbS-like_PH"/>
</dbReference>
<reference evidence="3" key="1">
    <citation type="submission" date="2023-06" db="EMBL/GenBank/DDBJ databases">
        <title>Genomic of Parafulvivirga corallium.</title>
        <authorList>
            <person name="Wang G."/>
        </authorList>
    </citation>
    <scope>NUCLEOTIDE SEQUENCE</scope>
    <source>
        <strain evidence="3">BMA10</strain>
    </source>
</reference>
<keyword evidence="1" id="KW-0472">Membrane</keyword>
<feature type="transmembrane region" description="Helical" evidence="1">
    <location>
        <begin position="63"/>
        <end position="83"/>
    </location>
</feature>
<keyword evidence="4" id="KW-1185">Reference proteome</keyword>
<protein>
    <submittedName>
        <fullName evidence="3">PH domain-containing protein</fullName>
    </submittedName>
</protein>
<dbReference type="PANTHER" id="PTHR34473">
    <property type="entry name" value="UPF0699 TRANSMEMBRANE PROTEIN YDBS"/>
    <property type="match status" value="1"/>
</dbReference>
<sequence length="177" mass="20180">MSELFKNSAINIEELPNVQELQTERLSPGYLKILRIQSNIFFLVISVGFLTLLIFRLDISNILVQIIAGVIWLFVLIAINLYIPKAFNKKGYAIRERDIVFKTGIWWKKSVVVPFNRIQHCELHQGPLSKIFNLFSLTIFTAGGSSSDLRIPGLMQDDALRIKEFLLTNIESNGKAQ</sequence>
<gene>
    <name evidence="3" type="ORF">QQ008_18890</name>
</gene>
<organism evidence="3 4">
    <name type="scientific">Splendidivirga corallicola</name>
    <dbReference type="NCBI Taxonomy" id="3051826"/>
    <lineage>
        <taxon>Bacteria</taxon>
        <taxon>Pseudomonadati</taxon>
        <taxon>Bacteroidota</taxon>
        <taxon>Cytophagia</taxon>
        <taxon>Cytophagales</taxon>
        <taxon>Splendidivirgaceae</taxon>
        <taxon>Splendidivirga</taxon>
    </lineage>
</organism>
<dbReference type="Pfam" id="PF03703">
    <property type="entry name" value="bPH_2"/>
    <property type="match status" value="1"/>
</dbReference>
<dbReference type="PANTHER" id="PTHR34473:SF2">
    <property type="entry name" value="UPF0699 TRANSMEMBRANE PROTEIN YDBT"/>
    <property type="match status" value="1"/>
</dbReference>
<feature type="domain" description="YdbS-like PH" evidence="2">
    <location>
        <begin position="91"/>
        <end position="166"/>
    </location>
</feature>